<comment type="caution">
    <text evidence="1">The sequence shown here is derived from an EMBL/GenBank/DDBJ whole genome shotgun (WGS) entry which is preliminary data.</text>
</comment>
<proteinExistence type="predicted"/>
<dbReference type="Proteomes" id="UP000282087">
    <property type="component" value="Unassembled WGS sequence"/>
</dbReference>
<reference evidence="1 2" key="1">
    <citation type="submission" date="2018-06" db="EMBL/GenBank/DDBJ databases">
        <title>Comparative genomics of downy mildews reveals potential adaptations to biotrophy.</title>
        <authorList>
            <person name="Fletcher K."/>
            <person name="Klosterman S.J."/>
            <person name="Derevnina L."/>
            <person name="Martin F."/>
            <person name="Koike S."/>
            <person name="Reyes Chin-Wo S."/>
            <person name="Mou B."/>
            <person name="Michelmore R."/>
        </authorList>
    </citation>
    <scope>NUCLEOTIDE SEQUENCE [LARGE SCALE GENOMIC DNA]</scope>
    <source>
        <strain evidence="1 2">R14</strain>
    </source>
</reference>
<keyword evidence="2" id="KW-1185">Reference proteome</keyword>
<gene>
    <name evidence="1" type="ORF">DD238_007771</name>
</gene>
<evidence type="ECO:0000313" key="2">
    <source>
        <dbReference type="Proteomes" id="UP000282087"/>
    </source>
</evidence>
<sequence>MDTFGYGVGQGSIGVECRADDEETIKMLKTITDETSAQLCMTERTPNHIRLHDQVIKFFFCKELDIL</sequence>
<dbReference type="AlphaFoldDB" id="A0A3M6V8Y9"/>
<organism evidence="1 2">
    <name type="scientific">Peronospora effusa</name>
    <dbReference type="NCBI Taxonomy" id="542832"/>
    <lineage>
        <taxon>Eukaryota</taxon>
        <taxon>Sar</taxon>
        <taxon>Stramenopiles</taxon>
        <taxon>Oomycota</taxon>
        <taxon>Peronosporomycetes</taxon>
        <taxon>Peronosporales</taxon>
        <taxon>Peronosporaceae</taxon>
        <taxon>Peronospora</taxon>
    </lineage>
</organism>
<evidence type="ECO:0000313" key="1">
    <source>
        <dbReference type="EMBL" id="RMX62401.1"/>
    </source>
</evidence>
<dbReference type="STRING" id="542832.A0A3M6V8Y9"/>
<dbReference type="EMBL" id="QLLG01000660">
    <property type="protein sequence ID" value="RMX62401.1"/>
    <property type="molecule type" value="Genomic_DNA"/>
</dbReference>
<name>A0A3M6V8Y9_9STRA</name>
<protein>
    <submittedName>
        <fullName evidence="1">Uncharacterized protein</fullName>
    </submittedName>
</protein>
<accession>A0A3M6V8Y9</accession>